<keyword evidence="4" id="KW-0864">Zinc transport</keyword>
<evidence type="ECO:0000256" key="10">
    <source>
        <dbReference type="ARBA" id="ARBA00042972"/>
    </source>
</evidence>
<evidence type="ECO:0000256" key="2">
    <source>
        <dbReference type="ARBA" id="ARBA00006939"/>
    </source>
</evidence>
<keyword evidence="3 12" id="KW-0812">Transmembrane</keyword>
<dbReference type="InterPro" id="IPR003689">
    <property type="entry name" value="ZIP"/>
</dbReference>
<keyword evidence="6 12" id="KW-0472">Membrane</keyword>
<keyword evidence="14" id="KW-1185">Reference proteome</keyword>
<proteinExistence type="inferred from homology"/>
<feature type="transmembrane region" description="Helical" evidence="12">
    <location>
        <begin position="333"/>
        <end position="351"/>
    </location>
</feature>
<evidence type="ECO:0000313" key="14">
    <source>
        <dbReference type="Proteomes" id="UP000265120"/>
    </source>
</evidence>
<feature type="compositionally biased region" description="Polar residues" evidence="11">
    <location>
        <begin position="186"/>
        <end position="209"/>
    </location>
</feature>
<evidence type="ECO:0000256" key="9">
    <source>
        <dbReference type="ARBA" id="ARBA00042542"/>
    </source>
</evidence>
<keyword evidence="4" id="KW-0406">Ion transport</keyword>
<comment type="subcellular location">
    <subcellularLocation>
        <location evidence="1">Membrane</location>
        <topology evidence="1">Multi-pass membrane protein</topology>
    </subcellularLocation>
</comment>
<dbReference type="PANTHER" id="PTHR16950">
    <property type="entry name" value="ZINC TRANSPORTER SLC39A7 HISTIDINE-RICH MEMBRANE PROTEIN KE4"/>
    <property type="match status" value="1"/>
</dbReference>
<protein>
    <recommendedName>
        <fullName evidence="8">Zinc transporter ZIP13</fullName>
    </recommendedName>
    <alternativeName>
        <fullName evidence="9">Solute carrier family 39 member 13</fullName>
    </alternativeName>
    <alternativeName>
        <fullName evidence="10">Zrt- and Irt-like protein 13</fullName>
    </alternativeName>
</protein>
<dbReference type="Pfam" id="PF02535">
    <property type="entry name" value="Zip"/>
    <property type="match status" value="1"/>
</dbReference>
<evidence type="ECO:0000256" key="1">
    <source>
        <dbReference type="ARBA" id="ARBA00004141"/>
    </source>
</evidence>
<feature type="transmembrane region" description="Helical" evidence="12">
    <location>
        <begin position="12"/>
        <end position="30"/>
    </location>
</feature>
<feature type="transmembrane region" description="Helical" evidence="12">
    <location>
        <begin position="156"/>
        <end position="173"/>
    </location>
</feature>
<reference evidence="13" key="2">
    <citation type="submission" date="2025-08" db="UniProtKB">
        <authorList>
            <consortium name="Ensembl"/>
        </authorList>
    </citation>
    <scope>IDENTIFICATION</scope>
</reference>
<comment type="similarity">
    <text evidence="2">Belongs to the ZIP transporter (TC 2.A.5) family.</text>
</comment>
<accession>A0A3P8UMA0</accession>
<evidence type="ECO:0000256" key="3">
    <source>
        <dbReference type="ARBA" id="ARBA00022692"/>
    </source>
</evidence>
<feature type="transmembrane region" description="Helical" evidence="12">
    <location>
        <begin position="80"/>
        <end position="102"/>
    </location>
</feature>
<dbReference type="GO" id="GO:0006882">
    <property type="term" value="P:intracellular zinc ion homeostasis"/>
    <property type="evidence" value="ECO:0007669"/>
    <property type="project" value="TreeGrafter"/>
</dbReference>
<name>A0A3P8UMA0_CYNSE</name>
<feature type="region of interest" description="Disordered" evidence="11">
    <location>
        <begin position="182"/>
        <end position="209"/>
    </location>
</feature>
<evidence type="ECO:0000256" key="8">
    <source>
        <dbReference type="ARBA" id="ARBA00040592"/>
    </source>
</evidence>
<reference evidence="13" key="3">
    <citation type="submission" date="2025-09" db="UniProtKB">
        <authorList>
            <consortium name="Ensembl"/>
        </authorList>
    </citation>
    <scope>IDENTIFICATION</scope>
</reference>
<feature type="transmembrane region" description="Helical" evidence="12">
    <location>
        <begin position="308"/>
        <end position="327"/>
    </location>
</feature>
<evidence type="ECO:0000313" key="13">
    <source>
        <dbReference type="Ensembl" id="ENSCSEP00000001781.1"/>
    </source>
</evidence>
<feature type="transmembrane region" description="Helical" evidence="12">
    <location>
        <begin position="122"/>
        <end position="144"/>
    </location>
</feature>
<evidence type="ECO:0000256" key="11">
    <source>
        <dbReference type="SAM" id="MobiDB-lite"/>
    </source>
</evidence>
<dbReference type="FunCoup" id="A0A3P8UMA0">
    <property type="interactions" value="584"/>
</dbReference>
<dbReference type="GO" id="GO:0016020">
    <property type="term" value="C:membrane"/>
    <property type="evidence" value="ECO:0007669"/>
    <property type="project" value="UniProtKB-SubCell"/>
</dbReference>
<keyword evidence="4" id="KW-0862">Zinc</keyword>
<comment type="catalytic activity">
    <reaction evidence="7">
        <text>Zn(2+)(in) = Zn(2+)(out)</text>
        <dbReference type="Rhea" id="RHEA:29351"/>
        <dbReference type="ChEBI" id="CHEBI:29105"/>
    </reaction>
</comment>
<dbReference type="STRING" id="244447.ENSCSEP00000001781"/>
<dbReference type="GeneTree" id="ENSGT00940000157349"/>
<dbReference type="PANTHER" id="PTHR16950:SF16">
    <property type="entry name" value="ZINC TRANSPORTER ZIP13"/>
    <property type="match status" value="1"/>
</dbReference>
<evidence type="ECO:0000256" key="7">
    <source>
        <dbReference type="ARBA" id="ARBA00034634"/>
    </source>
</evidence>
<evidence type="ECO:0000256" key="5">
    <source>
        <dbReference type="ARBA" id="ARBA00022989"/>
    </source>
</evidence>
<keyword evidence="4" id="KW-0813">Transport</keyword>
<evidence type="ECO:0000256" key="12">
    <source>
        <dbReference type="SAM" id="Phobius"/>
    </source>
</evidence>
<organism evidence="13 14">
    <name type="scientific">Cynoglossus semilaevis</name>
    <name type="common">Tongue sole</name>
    <dbReference type="NCBI Taxonomy" id="244447"/>
    <lineage>
        <taxon>Eukaryota</taxon>
        <taxon>Metazoa</taxon>
        <taxon>Chordata</taxon>
        <taxon>Craniata</taxon>
        <taxon>Vertebrata</taxon>
        <taxon>Euteleostomi</taxon>
        <taxon>Actinopterygii</taxon>
        <taxon>Neopterygii</taxon>
        <taxon>Teleostei</taxon>
        <taxon>Neoteleostei</taxon>
        <taxon>Acanthomorphata</taxon>
        <taxon>Carangaria</taxon>
        <taxon>Pleuronectiformes</taxon>
        <taxon>Pleuronectoidei</taxon>
        <taxon>Cynoglossidae</taxon>
        <taxon>Cynoglossinae</taxon>
        <taxon>Cynoglossus</taxon>
    </lineage>
</organism>
<dbReference type="GO" id="GO:0005385">
    <property type="term" value="F:zinc ion transmembrane transporter activity"/>
    <property type="evidence" value="ECO:0007669"/>
    <property type="project" value="TreeGrafter"/>
</dbReference>
<dbReference type="InParanoid" id="A0A3P8UMA0"/>
<sequence>MGQIKAGNCRLGFSWALGALFIPATLLLLTSRGALSRQKMAQTAMSQATDTAAGQGPSFTDILPGLQAVADFLASEHAHVWLLSVVGSVAVGLSGIFPLLVIPTDAGVALKTQAGSQKLKQLLSFAIGGLLGDVFLHLLPEAWALSGSSASKLNHYMTQGLWVIVGLFAFLLLEKMFPDQDVQEDPTPNSDLNFNTPCRSNSVSNEETLGSITNGHQDNSWKNSKSQQHGLQKGAAKIKTSGYLNLLANCIDNFMHGLAVAGGFLVSKKVGFLTTFAILLHEIPHEVGDFAILLRAGFDRWSAARMQLLTALVGVLGTCFALCMQSPKENATAWILSFTSGGFLYIALVNVVPDLLEEPRLRFTCFLFVLKFVTILINFSPTCELSCDVQYFRVVRPTYKWDHNIPLKISNHFPYFLFSDTLSCKSC</sequence>
<dbReference type="Proteomes" id="UP000265120">
    <property type="component" value="Chromosome 5"/>
</dbReference>
<evidence type="ECO:0000256" key="4">
    <source>
        <dbReference type="ARBA" id="ARBA00022906"/>
    </source>
</evidence>
<dbReference type="Ensembl" id="ENSCSET00000001813.1">
    <property type="protein sequence ID" value="ENSCSEP00000001781.1"/>
    <property type="gene ID" value="ENSCSEG00000001215.1"/>
</dbReference>
<reference evidence="13 14" key="1">
    <citation type="journal article" date="2014" name="Nat. Genet.">
        <title>Whole-genome sequence of a flatfish provides insights into ZW sex chromosome evolution and adaptation to a benthic lifestyle.</title>
        <authorList>
            <person name="Chen S."/>
            <person name="Zhang G."/>
            <person name="Shao C."/>
            <person name="Huang Q."/>
            <person name="Liu G."/>
            <person name="Zhang P."/>
            <person name="Song W."/>
            <person name="An N."/>
            <person name="Chalopin D."/>
            <person name="Volff J.N."/>
            <person name="Hong Y."/>
            <person name="Li Q."/>
            <person name="Sha Z."/>
            <person name="Zhou H."/>
            <person name="Xie M."/>
            <person name="Yu Q."/>
            <person name="Liu Y."/>
            <person name="Xiang H."/>
            <person name="Wang N."/>
            <person name="Wu K."/>
            <person name="Yang C."/>
            <person name="Zhou Q."/>
            <person name="Liao X."/>
            <person name="Yang L."/>
            <person name="Hu Q."/>
            <person name="Zhang J."/>
            <person name="Meng L."/>
            <person name="Jin L."/>
            <person name="Tian Y."/>
            <person name="Lian J."/>
            <person name="Yang J."/>
            <person name="Miao G."/>
            <person name="Liu S."/>
            <person name="Liang Z."/>
            <person name="Yan F."/>
            <person name="Li Y."/>
            <person name="Sun B."/>
            <person name="Zhang H."/>
            <person name="Zhang J."/>
            <person name="Zhu Y."/>
            <person name="Du M."/>
            <person name="Zhao Y."/>
            <person name="Schartl M."/>
            <person name="Tang Q."/>
            <person name="Wang J."/>
        </authorList>
    </citation>
    <scope>NUCLEOTIDE SEQUENCE</scope>
</reference>
<keyword evidence="5 12" id="KW-1133">Transmembrane helix</keyword>
<evidence type="ECO:0000256" key="6">
    <source>
        <dbReference type="ARBA" id="ARBA00023136"/>
    </source>
</evidence>
<dbReference type="AlphaFoldDB" id="A0A3P8UMA0"/>